<comment type="caution">
    <text evidence="8">The sequence shown here is derived from an EMBL/GenBank/DDBJ whole genome shotgun (WGS) entry which is preliminary data.</text>
</comment>
<feature type="transmembrane region" description="Helical" evidence="7">
    <location>
        <begin position="80"/>
        <end position="102"/>
    </location>
</feature>
<sequence length="425" mass="43139">MVRASFGLQIGAAMLLGLAAGLIARALPDSSGLVTALDLIGSSFVQLLTVLVPPLVFASIVASIGNLRQLANASRLVTQTLLWFAITALIAVGIGIALALVIQPGVGAGVDAATAAAPRTVGTWLDFLKGLLPVNVLGLSASTKLVDGAPVTGLSLNVLQIVVMAVLAGVAALKVGEAGEPFLAFARSLLAVVRKLLAWLIRLSPIGAFGLFGHAVATYGWDSLARLGWFAGAVYLGLAIVMLVVYPALLMLHGLSPARFLRAALPAIQLGFVTRSSIGTLPATEAAVERLGVDSAYASFAVPVAATSKMDGCAAIYPAIAAIFIAQFYGLPLGVTDYVALVLVSVIGSAATAGLTGALVMLTLALSTLGLPLDGAGLLLAIDPILDMGRTATNVAGQALVTYIVAHREGLVAHAEPTGSFVPAE</sequence>
<evidence type="ECO:0000256" key="6">
    <source>
        <dbReference type="ARBA" id="ARBA00023136"/>
    </source>
</evidence>
<keyword evidence="5 7" id="KW-1133">Transmembrane helix</keyword>
<keyword evidence="4 7" id="KW-0812">Transmembrane</keyword>
<keyword evidence="3" id="KW-1003">Cell membrane</keyword>
<feature type="transmembrane region" description="Helical" evidence="7">
    <location>
        <begin position="338"/>
        <end position="366"/>
    </location>
</feature>
<dbReference type="SUPFAM" id="SSF118215">
    <property type="entry name" value="Proton glutamate symport protein"/>
    <property type="match status" value="1"/>
</dbReference>
<feature type="transmembrane region" description="Helical" evidence="7">
    <location>
        <begin position="44"/>
        <end position="68"/>
    </location>
</feature>
<evidence type="ECO:0000256" key="1">
    <source>
        <dbReference type="ARBA" id="ARBA00004651"/>
    </source>
</evidence>
<name>A0ABW4I4C2_9SPHN</name>
<evidence type="ECO:0000313" key="8">
    <source>
        <dbReference type="EMBL" id="MFD1612688.1"/>
    </source>
</evidence>
<evidence type="ECO:0000313" key="9">
    <source>
        <dbReference type="Proteomes" id="UP001597115"/>
    </source>
</evidence>
<evidence type="ECO:0000256" key="7">
    <source>
        <dbReference type="SAM" id="Phobius"/>
    </source>
</evidence>
<evidence type="ECO:0000256" key="2">
    <source>
        <dbReference type="ARBA" id="ARBA00022448"/>
    </source>
</evidence>
<dbReference type="RefSeq" id="WP_380889821.1">
    <property type="nucleotide sequence ID" value="NZ_JBHUDY010000001.1"/>
</dbReference>
<accession>A0ABW4I4C2</accession>
<feature type="transmembrane region" description="Helical" evidence="7">
    <location>
        <begin position="227"/>
        <end position="252"/>
    </location>
</feature>
<dbReference type="InterPro" id="IPR001991">
    <property type="entry name" value="Na-dicarboxylate_symporter"/>
</dbReference>
<evidence type="ECO:0000256" key="3">
    <source>
        <dbReference type="ARBA" id="ARBA00022475"/>
    </source>
</evidence>
<dbReference type="Proteomes" id="UP001597115">
    <property type="component" value="Unassembled WGS sequence"/>
</dbReference>
<comment type="subcellular location">
    <subcellularLocation>
        <location evidence="1">Cell membrane</location>
        <topology evidence="1">Multi-pass membrane protein</topology>
    </subcellularLocation>
</comment>
<feature type="transmembrane region" description="Helical" evidence="7">
    <location>
        <begin position="314"/>
        <end position="332"/>
    </location>
</feature>
<evidence type="ECO:0000256" key="4">
    <source>
        <dbReference type="ARBA" id="ARBA00022692"/>
    </source>
</evidence>
<dbReference type="Pfam" id="PF00375">
    <property type="entry name" value="SDF"/>
    <property type="match status" value="1"/>
</dbReference>
<dbReference type="PANTHER" id="PTHR42865:SF7">
    <property type="entry name" value="PROTON_GLUTAMATE-ASPARTATE SYMPORTER"/>
    <property type="match status" value="1"/>
</dbReference>
<feature type="transmembrane region" description="Helical" evidence="7">
    <location>
        <begin position="196"/>
        <end position="221"/>
    </location>
</feature>
<keyword evidence="2" id="KW-0813">Transport</keyword>
<dbReference type="PRINTS" id="PR00173">
    <property type="entry name" value="EDTRNSPORT"/>
</dbReference>
<feature type="transmembrane region" description="Helical" evidence="7">
    <location>
        <begin position="154"/>
        <end position="175"/>
    </location>
</feature>
<proteinExistence type="predicted"/>
<keyword evidence="9" id="KW-1185">Reference proteome</keyword>
<protein>
    <submittedName>
        <fullName evidence="8">Dicarboxylate/amino acid:cation symporter</fullName>
    </submittedName>
</protein>
<dbReference type="Gene3D" id="1.10.3860.10">
    <property type="entry name" value="Sodium:dicarboxylate symporter"/>
    <property type="match status" value="1"/>
</dbReference>
<organism evidence="8 9">
    <name type="scientific">Sphingomonas tabacisoli</name>
    <dbReference type="NCBI Taxonomy" id="2249466"/>
    <lineage>
        <taxon>Bacteria</taxon>
        <taxon>Pseudomonadati</taxon>
        <taxon>Pseudomonadota</taxon>
        <taxon>Alphaproteobacteria</taxon>
        <taxon>Sphingomonadales</taxon>
        <taxon>Sphingomonadaceae</taxon>
        <taxon>Sphingomonas</taxon>
    </lineage>
</organism>
<reference evidence="9" key="1">
    <citation type="journal article" date="2019" name="Int. J. Syst. Evol. Microbiol.">
        <title>The Global Catalogue of Microorganisms (GCM) 10K type strain sequencing project: providing services to taxonomists for standard genome sequencing and annotation.</title>
        <authorList>
            <consortium name="The Broad Institute Genomics Platform"/>
            <consortium name="The Broad Institute Genome Sequencing Center for Infectious Disease"/>
            <person name="Wu L."/>
            <person name="Ma J."/>
        </authorList>
    </citation>
    <scope>NUCLEOTIDE SEQUENCE [LARGE SCALE GENOMIC DNA]</scope>
    <source>
        <strain evidence="9">CGMCC 1.16275</strain>
    </source>
</reference>
<keyword evidence="6 7" id="KW-0472">Membrane</keyword>
<gene>
    <name evidence="8" type="ORF">ACFSCW_12835</name>
</gene>
<dbReference type="PANTHER" id="PTHR42865">
    <property type="entry name" value="PROTON/GLUTAMATE-ASPARTATE SYMPORTER"/>
    <property type="match status" value="1"/>
</dbReference>
<dbReference type="EMBL" id="JBHUDY010000001">
    <property type="protein sequence ID" value="MFD1612688.1"/>
    <property type="molecule type" value="Genomic_DNA"/>
</dbReference>
<dbReference type="InterPro" id="IPR036458">
    <property type="entry name" value="Na:dicarbo_symporter_sf"/>
</dbReference>
<evidence type="ECO:0000256" key="5">
    <source>
        <dbReference type="ARBA" id="ARBA00022989"/>
    </source>
</evidence>